<organism evidence="8 9">
    <name type="scientific">Cricetulus griseus</name>
    <name type="common">Chinese hamster</name>
    <name type="synonym">Cricetulus barabensis griseus</name>
    <dbReference type="NCBI Taxonomy" id="10029"/>
    <lineage>
        <taxon>Eukaryota</taxon>
        <taxon>Metazoa</taxon>
        <taxon>Chordata</taxon>
        <taxon>Craniata</taxon>
        <taxon>Vertebrata</taxon>
        <taxon>Euteleostomi</taxon>
        <taxon>Mammalia</taxon>
        <taxon>Eutheria</taxon>
        <taxon>Euarchontoglires</taxon>
        <taxon>Glires</taxon>
        <taxon>Rodentia</taxon>
        <taxon>Myomorpha</taxon>
        <taxon>Muroidea</taxon>
        <taxon>Cricetidae</taxon>
        <taxon>Cricetinae</taxon>
        <taxon>Cricetulus</taxon>
    </lineage>
</organism>
<name>A0A9J7G8B8_CRIGR</name>
<keyword evidence="4 7" id="KW-0732">Signal</keyword>
<dbReference type="GO" id="GO:0050817">
    <property type="term" value="P:coagulation"/>
    <property type="evidence" value="ECO:0007669"/>
    <property type="project" value="InterPro"/>
</dbReference>
<dbReference type="GO" id="GO:0070062">
    <property type="term" value="C:extracellular exosome"/>
    <property type="evidence" value="ECO:0007669"/>
    <property type="project" value="TreeGrafter"/>
</dbReference>
<dbReference type="PANTHER" id="PTHR10547:SF7">
    <property type="entry name" value="SEMINAL VESICLE SECRETORY PROTEIN 3A-RELATED"/>
    <property type="match status" value="1"/>
</dbReference>
<dbReference type="GeneID" id="100764067"/>
<evidence type="ECO:0000256" key="7">
    <source>
        <dbReference type="SAM" id="SignalP"/>
    </source>
</evidence>
<keyword evidence="5" id="KW-0677">Repeat</keyword>
<protein>
    <submittedName>
        <fullName evidence="9">Seminal vesicle secretory protein 3A-like</fullName>
    </submittedName>
</protein>
<comment type="similarity">
    <text evidence="2">Belongs to the semenogelin family.</text>
</comment>
<dbReference type="Pfam" id="PF05474">
    <property type="entry name" value="Semenogelin"/>
    <property type="match status" value="1"/>
</dbReference>
<evidence type="ECO:0000256" key="1">
    <source>
        <dbReference type="ARBA" id="ARBA00004613"/>
    </source>
</evidence>
<sequence length="264" mass="29733">MKSIFFSLSLLLLLGKQAAGIGTYGGPKGHFLVRTPPVVFIQKGHFHYGPSEEREAASEESVFTQTKQHAYSQDADAEVRETQSSQEQTDLNEDIDCDEEDEISQQKSQLQSQSQIKSQAQLRSQEGQLKSQTGQRKTLGQVIAQVKLKSHSAPLKPYQAPLTLQKVSAQQIKGKEYALDEDLARVHQQDKKVHKLKRNLGWARKTAENLPHLRQHSQGYDGYVMQFQEQLQGGIHHTKSLHQAQGMCYCPKGGLFLHQEVFAE</sequence>
<gene>
    <name evidence="9" type="primary">LOC100764067</name>
</gene>
<dbReference type="Proteomes" id="UP001108280">
    <property type="component" value="Chromosome 6"/>
</dbReference>
<dbReference type="AlphaFoldDB" id="A0A9J7G8B8"/>
<feature type="compositionally biased region" description="Polar residues" evidence="6">
    <location>
        <begin position="123"/>
        <end position="136"/>
    </location>
</feature>
<evidence type="ECO:0000256" key="4">
    <source>
        <dbReference type="ARBA" id="ARBA00022729"/>
    </source>
</evidence>
<keyword evidence="3" id="KW-0964">Secreted</keyword>
<reference evidence="8" key="1">
    <citation type="journal article" date="2018" name="Biotechnol. Bioeng.">
        <title>A reference genome of the Chinese hamster based on a hybrid assembly strategy.</title>
        <authorList>
            <person name="Rupp O."/>
            <person name="MacDonald M.L."/>
            <person name="Li S."/>
            <person name="Dhiman H."/>
            <person name="Polson S."/>
            <person name="Griep S."/>
            <person name="Heffner K."/>
            <person name="Hernandez I."/>
            <person name="Brinkrolf K."/>
            <person name="Jadhav V."/>
            <person name="Samoudi M."/>
            <person name="Hao H."/>
            <person name="Kingham B."/>
            <person name="Goesmann A."/>
            <person name="Betenbaugh M.J."/>
            <person name="Lewis N.E."/>
            <person name="Borth N."/>
            <person name="Lee K.H."/>
        </authorList>
    </citation>
    <scope>NUCLEOTIDE SEQUENCE [LARGE SCALE GENOMIC DNA]</scope>
    <source>
        <strain evidence="8">17A/GY</strain>
    </source>
</reference>
<feature type="chain" id="PRO_5039926328" evidence="7">
    <location>
        <begin position="21"/>
        <end position="264"/>
    </location>
</feature>
<keyword evidence="8" id="KW-1185">Reference proteome</keyword>
<dbReference type="KEGG" id="cge:100764067"/>
<dbReference type="PANTHER" id="PTHR10547">
    <property type="entry name" value="SEMENOGELIN/SEMINAL VESICLE SECRETORY PROTEIN"/>
    <property type="match status" value="1"/>
</dbReference>
<reference evidence="8" key="2">
    <citation type="journal article" date="2020" name="Biotechnol. Bioeng.">
        <title>Chromosome-scale scaffolds for the Chinese hamster reference genome assembly to facilitate the study of the CHO epigenome.</title>
        <authorList>
            <person name="Hilliard W."/>
            <person name="MacDonald M."/>
            <person name="Lee K.H."/>
        </authorList>
    </citation>
    <scope>NUCLEOTIDE SEQUENCE [LARGE SCALE GENOMIC DNA]</scope>
    <source>
        <strain evidence="8">17A/GY</strain>
    </source>
</reference>
<feature type="region of interest" description="Disordered" evidence="6">
    <location>
        <begin position="50"/>
        <end position="136"/>
    </location>
</feature>
<evidence type="ECO:0000313" key="8">
    <source>
        <dbReference type="Proteomes" id="UP001108280"/>
    </source>
</evidence>
<dbReference type="GO" id="GO:1901318">
    <property type="term" value="P:negative regulation of flagellated sperm motility"/>
    <property type="evidence" value="ECO:0007669"/>
    <property type="project" value="InterPro"/>
</dbReference>
<reference evidence="9" key="3">
    <citation type="submission" date="2025-08" db="UniProtKB">
        <authorList>
            <consortium name="RefSeq"/>
        </authorList>
    </citation>
    <scope>IDENTIFICATION</scope>
    <source>
        <strain evidence="9">17A/GY</strain>
        <tissue evidence="9">Liver</tissue>
    </source>
</reference>
<evidence type="ECO:0000256" key="2">
    <source>
        <dbReference type="ARBA" id="ARBA00009927"/>
    </source>
</evidence>
<dbReference type="OrthoDB" id="9622898at2759"/>
<evidence type="ECO:0000256" key="5">
    <source>
        <dbReference type="ARBA" id="ARBA00022737"/>
    </source>
</evidence>
<comment type="subcellular location">
    <subcellularLocation>
        <location evidence="1">Secreted</location>
    </subcellularLocation>
</comment>
<evidence type="ECO:0000256" key="6">
    <source>
        <dbReference type="SAM" id="MobiDB-lite"/>
    </source>
</evidence>
<evidence type="ECO:0000313" key="9">
    <source>
        <dbReference type="RefSeq" id="XP_027279051.1"/>
    </source>
</evidence>
<dbReference type="GO" id="GO:0048240">
    <property type="term" value="P:sperm capacitation"/>
    <property type="evidence" value="ECO:0007669"/>
    <property type="project" value="TreeGrafter"/>
</dbReference>
<accession>A0A9J7G8B8</accession>
<feature type="compositionally biased region" description="Polar residues" evidence="6">
    <location>
        <begin position="62"/>
        <end position="71"/>
    </location>
</feature>
<dbReference type="RefSeq" id="XP_027279051.1">
    <property type="nucleotide sequence ID" value="XM_027423250.1"/>
</dbReference>
<proteinExistence type="inferred from homology"/>
<feature type="signal peptide" evidence="7">
    <location>
        <begin position="1"/>
        <end position="20"/>
    </location>
</feature>
<dbReference type="InterPro" id="IPR008836">
    <property type="entry name" value="Semenogelin"/>
</dbReference>
<evidence type="ECO:0000256" key="3">
    <source>
        <dbReference type="ARBA" id="ARBA00022525"/>
    </source>
</evidence>
<feature type="compositionally biased region" description="Acidic residues" evidence="6">
    <location>
        <begin position="90"/>
        <end position="103"/>
    </location>
</feature>
<feature type="compositionally biased region" description="Low complexity" evidence="6">
    <location>
        <begin position="105"/>
        <end position="122"/>
    </location>
</feature>